<dbReference type="InterPro" id="IPR001387">
    <property type="entry name" value="Cro/C1-type_HTH"/>
</dbReference>
<keyword evidence="1" id="KW-0238">DNA-binding</keyword>
<dbReference type="PANTHER" id="PTHR46558">
    <property type="entry name" value="TRACRIPTIONAL REGULATORY PROTEIN-RELATED-RELATED"/>
    <property type="match status" value="1"/>
</dbReference>
<dbReference type="Gene3D" id="1.10.260.40">
    <property type="entry name" value="lambda repressor-like DNA-binding domains"/>
    <property type="match status" value="1"/>
</dbReference>
<dbReference type="SUPFAM" id="SSF47413">
    <property type="entry name" value="lambda repressor-like DNA-binding domains"/>
    <property type="match status" value="1"/>
</dbReference>
<reference evidence="3 4" key="1">
    <citation type="submission" date="2018-10" db="EMBL/GenBank/DDBJ databases">
        <title>Genomic Encyclopedia of Type Strains, Phase IV (KMG-IV): sequencing the most valuable type-strain genomes for metagenomic binning, comparative biology and taxonomic classification.</title>
        <authorList>
            <person name="Goeker M."/>
        </authorList>
    </citation>
    <scope>NUCLEOTIDE SEQUENCE [LARGE SCALE GENOMIC DNA]</scope>
    <source>
        <strain evidence="3 4">DSM 22008</strain>
    </source>
</reference>
<dbReference type="OrthoDB" id="5659783at2"/>
<feature type="domain" description="HTH cro/C1-type" evidence="2">
    <location>
        <begin position="8"/>
        <end position="62"/>
    </location>
</feature>
<dbReference type="GO" id="GO:0003677">
    <property type="term" value="F:DNA binding"/>
    <property type="evidence" value="ECO:0007669"/>
    <property type="project" value="UniProtKB-KW"/>
</dbReference>
<protein>
    <submittedName>
        <fullName evidence="3">Helix-turn-helix protein</fullName>
    </submittedName>
</protein>
<organism evidence="3 4">
    <name type="scientific">Litorimonas taeanensis</name>
    <dbReference type="NCBI Taxonomy" id="568099"/>
    <lineage>
        <taxon>Bacteria</taxon>
        <taxon>Pseudomonadati</taxon>
        <taxon>Pseudomonadota</taxon>
        <taxon>Alphaproteobacteria</taxon>
        <taxon>Maricaulales</taxon>
        <taxon>Robiginitomaculaceae</taxon>
    </lineage>
</organism>
<comment type="caution">
    <text evidence="3">The sequence shown here is derived from an EMBL/GenBank/DDBJ whole genome shotgun (WGS) entry which is preliminary data.</text>
</comment>
<dbReference type="PROSITE" id="PS50943">
    <property type="entry name" value="HTH_CROC1"/>
    <property type="match status" value="1"/>
</dbReference>
<sequence length="180" mass="20053">MPNLHSRIKQNRKRLGLSQSDLAEKCGVSQPTVANWERGGHIPRQEALKRIAENLGVDSVWLISGEMPVNQSPAFQYLNTPIRHVPIYNWFKNARNFSTALPIRYASVATESDDVFGIIAPKNSEYGEGTLLVFDRTAKIAANTRFLAQDHKELIISDAATIEGSNLLPLARLIYSVVSH</sequence>
<evidence type="ECO:0000259" key="2">
    <source>
        <dbReference type="PROSITE" id="PS50943"/>
    </source>
</evidence>
<dbReference type="EMBL" id="RBII01000001">
    <property type="protein sequence ID" value="RKQ71546.1"/>
    <property type="molecule type" value="Genomic_DNA"/>
</dbReference>
<dbReference type="InParanoid" id="A0A420WKV5"/>
<dbReference type="Proteomes" id="UP000282211">
    <property type="component" value="Unassembled WGS sequence"/>
</dbReference>
<dbReference type="CDD" id="cd00093">
    <property type="entry name" value="HTH_XRE"/>
    <property type="match status" value="1"/>
</dbReference>
<proteinExistence type="predicted"/>
<name>A0A420WKV5_9PROT</name>
<evidence type="ECO:0000313" key="4">
    <source>
        <dbReference type="Proteomes" id="UP000282211"/>
    </source>
</evidence>
<gene>
    <name evidence="3" type="ORF">DES40_0871</name>
</gene>
<dbReference type="PANTHER" id="PTHR46558:SF4">
    <property type="entry name" value="DNA-BIDING PHAGE PROTEIN"/>
    <property type="match status" value="1"/>
</dbReference>
<evidence type="ECO:0000256" key="1">
    <source>
        <dbReference type="ARBA" id="ARBA00023125"/>
    </source>
</evidence>
<dbReference type="SMART" id="SM00530">
    <property type="entry name" value="HTH_XRE"/>
    <property type="match status" value="1"/>
</dbReference>
<dbReference type="Pfam" id="PF01381">
    <property type="entry name" value="HTH_3"/>
    <property type="match status" value="1"/>
</dbReference>
<accession>A0A420WKV5</accession>
<dbReference type="RefSeq" id="WP_121099314.1">
    <property type="nucleotide sequence ID" value="NZ_RBII01000001.1"/>
</dbReference>
<keyword evidence="4" id="KW-1185">Reference proteome</keyword>
<dbReference type="InterPro" id="IPR010982">
    <property type="entry name" value="Lambda_DNA-bd_dom_sf"/>
</dbReference>
<evidence type="ECO:0000313" key="3">
    <source>
        <dbReference type="EMBL" id="RKQ71546.1"/>
    </source>
</evidence>
<dbReference type="AlphaFoldDB" id="A0A420WKV5"/>